<dbReference type="Gene3D" id="3.90.79.10">
    <property type="entry name" value="Nucleoside Triphosphate Pyrophosphohydrolase"/>
    <property type="match status" value="1"/>
</dbReference>
<organism evidence="2 3">
    <name type="scientific">Cryptolaemus montrouzieri</name>
    <dbReference type="NCBI Taxonomy" id="559131"/>
    <lineage>
        <taxon>Eukaryota</taxon>
        <taxon>Metazoa</taxon>
        <taxon>Ecdysozoa</taxon>
        <taxon>Arthropoda</taxon>
        <taxon>Hexapoda</taxon>
        <taxon>Insecta</taxon>
        <taxon>Pterygota</taxon>
        <taxon>Neoptera</taxon>
        <taxon>Endopterygota</taxon>
        <taxon>Coleoptera</taxon>
        <taxon>Polyphaga</taxon>
        <taxon>Cucujiformia</taxon>
        <taxon>Coccinelloidea</taxon>
        <taxon>Coccinellidae</taxon>
        <taxon>Scymninae</taxon>
        <taxon>Scymnini</taxon>
        <taxon>Cryptolaemus</taxon>
    </lineage>
</organism>
<comment type="caution">
    <text evidence="2">The sequence shown here is derived from an EMBL/GenBank/DDBJ whole genome shotgun (WGS) entry which is preliminary data.</text>
</comment>
<gene>
    <name evidence="2" type="ORF">HHI36_011408</name>
</gene>
<dbReference type="SUPFAM" id="SSF55811">
    <property type="entry name" value="Nudix"/>
    <property type="match status" value="1"/>
</dbReference>
<dbReference type="Proteomes" id="UP001516400">
    <property type="component" value="Unassembled WGS sequence"/>
</dbReference>
<accession>A0ABD2MLM0</accession>
<keyword evidence="1" id="KW-0378">Hydrolase</keyword>
<evidence type="ECO:0000313" key="3">
    <source>
        <dbReference type="Proteomes" id="UP001516400"/>
    </source>
</evidence>
<evidence type="ECO:0008006" key="4">
    <source>
        <dbReference type="Google" id="ProtNLM"/>
    </source>
</evidence>
<dbReference type="PANTHER" id="PTHR11839">
    <property type="entry name" value="UDP/ADP-SUGAR PYROPHOSPHATASE"/>
    <property type="match status" value="1"/>
</dbReference>
<name>A0ABD2MLM0_9CUCU</name>
<dbReference type="AlphaFoldDB" id="A0ABD2MLM0"/>
<evidence type="ECO:0000256" key="1">
    <source>
        <dbReference type="ARBA" id="ARBA00022801"/>
    </source>
</evidence>
<dbReference type="InterPro" id="IPR015797">
    <property type="entry name" value="NUDIX_hydrolase-like_dom_sf"/>
</dbReference>
<dbReference type="EMBL" id="JABFTP020000001">
    <property type="protein sequence ID" value="KAL3267277.1"/>
    <property type="molecule type" value="Genomic_DNA"/>
</dbReference>
<dbReference type="PANTHER" id="PTHR11839:SF15">
    <property type="entry name" value="URIDINE DIPHOSPHATE GLUCOSE PYROPHOSPHATASE NUDT14"/>
    <property type="match status" value="1"/>
</dbReference>
<reference evidence="2 3" key="1">
    <citation type="journal article" date="2021" name="BMC Biol.">
        <title>Horizontally acquired antibacterial genes associated with adaptive radiation of ladybird beetles.</title>
        <authorList>
            <person name="Li H.S."/>
            <person name="Tang X.F."/>
            <person name="Huang Y.H."/>
            <person name="Xu Z.Y."/>
            <person name="Chen M.L."/>
            <person name="Du X.Y."/>
            <person name="Qiu B.Y."/>
            <person name="Chen P.T."/>
            <person name="Zhang W."/>
            <person name="Slipinski A."/>
            <person name="Escalona H.E."/>
            <person name="Waterhouse R.M."/>
            <person name="Zwick A."/>
            <person name="Pang H."/>
        </authorList>
    </citation>
    <scope>NUCLEOTIDE SEQUENCE [LARGE SCALE GENOMIC DNA]</scope>
    <source>
        <strain evidence="2">SYSU2018</strain>
    </source>
</reference>
<protein>
    <recommendedName>
        <fullName evidence="4">Nudix hydrolase domain-containing protein</fullName>
    </recommendedName>
</protein>
<sequence length="213" mass="24879">MFNVNNVKVQSITTSESSLHPIQLRFTQNYKTQRTWDIIETHDTVRIILFNAIRNKLIILRRFEPSVYFLSIPHEDRKHEIDMIKYPSELGLVLELCGNVLNKTDEKSMMQEAKQTILQATGYNIPTDSLEYISSYKSEVGHKCGENHVLYTEINDEMKVASGGRIGEHEVEIVEMTISEMRKYIQKSLPEMRSTPCFLYTMIWFLNEKYKGC</sequence>
<evidence type="ECO:0000313" key="2">
    <source>
        <dbReference type="EMBL" id="KAL3267277.1"/>
    </source>
</evidence>
<keyword evidence="3" id="KW-1185">Reference proteome</keyword>
<dbReference type="GO" id="GO:0016787">
    <property type="term" value="F:hydrolase activity"/>
    <property type="evidence" value="ECO:0007669"/>
    <property type="project" value="UniProtKB-KW"/>
</dbReference>
<proteinExistence type="predicted"/>